<feature type="domain" description="EamA" evidence="2">
    <location>
        <begin position="160"/>
        <end position="295"/>
    </location>
</feature>
<comment type="caution">
    <text evidence="3">The sequence shown here is derived from an EMBL/GenBank/DDBJ whole genome shotgun (WGS) entry which is preliminary data.</text>
</comment>
<feature type="domain" description="EamA" evidence="2">
    <location>
        <begin position="6"/>
        <end position="143"/>
    </location>
</feature>
<dbReference type="PANTHER" id="PTHR22911">
    <property type="entry name" value="ACYL-MALONYL CONDENSING ENZYME-RELATED"/>
    <property type="match status" value="1"/>
</dbReference>
<dbReference type="SUPFAM" id="SSF103481">
    <property type="entry name" value="Multidrug resistance efflux transporter EmrE"/>
    <property type="match status" value="2"/>
</dbReference>
<feature type="transmembrane region" description="Helical" evidence="1">
    <location>
        <begin position="127"/>
        <end position="148"/>
    </location>
</feature>
<feature type="transmembrane region" description="Helical" evidence="1">
    <location>
        <begin position="32"/>
        <end position="53"/>
    </location>
</feature>
<dbReference type="EMBL" id="JBHPBY010000010">
    <property type="protein sequence ID" value="MFC1848867.1"/>
    <property type="molecule type" value="Genomic_DNA"/>
</dbReference>
<dbReference type="InterPro" id="IPR037185">
    <property type="entry name" value="EmrE-like"/>
</dbReference>
<feature type="transmembrane region" description="Helical" evidence="1">
    <location>
        <begin position="65"/>
        <end position="86"/>
    </location>
</feature>
<feature type="transmembrane region" description="Helical" evidence="1">
    <location>
        <begin position="250"/>
        <end position="267"/>
    </location>
</feature>
<reference evidence="3 4" key="1">
    <citation type="submission" date="2024-09" db="EMBL/GenBank/DDBJ databases">
        <title>Laminarin stimulates single cell rates of sulfate reduction while oxygen inhibits transcriptomic activity in coastal marine sediment.</title>
        <authorList>
            <person name="Lindsay M."/>
            <person name="Orcutt B."/>
            <person name="Emerson D."/>
            <person name="Stepanauskas R."/>
            <person name="D'Angelo T."/>
        </authorList>
    </citation>
    <scope>NUCLEOTIDE SEQUENCE [LARGE SCALE GENOMIC DNA]</scope>
    <source>
        <strain evidence="3">SAG AM-311-K15</strain>
    </source>
</reference>
<feature type="transmembrane region" description="Helical" evidence="1">
    <location>
        <begin position="194"/>
        <end position="215"/>
    </location>
</feature>
<keyword evidence="1" id="KW-0812">Transmembrane</keyword>
<keyword evidence="1" id="KW-0472">Membrane</keyword>
<name>A0ABV6YRN6_UNCC1</name>
<keyword evidence="1" id="KW-1133">Transmembrane helix</keyword>
<feature type="transmembrane region" description="Helical" evidence="1">
    <location>
        <begin position="160"/>
        <end position="182"/>
    </location>
</feature>
<dbReference type="InterPro" id="IPR000620">
    <property type="entry name" value="EamA_dom"/>
</dbReference>
<feature type="transmembrane region" description="Helical" evidence="1">
    <location>
        <begin position="98"/>
        <end position="120"/>
    </location>
</feature>
<gene>
    <name evidence="3" type="ORF">ACFL27_01550</name>
</gene>
<dbReference type="Pfam" id="PF00892">
    <property type="entry name" value="EamA"/>
    <property type="match status" value="2"/>
</dbReference>
<keyword evidence="4" id="KW-1185">Reference proteome</keyword>
<proteinExistence type="predicted"/>
<organism evidence="3 4">
    <name type="scientific">candidate division CSSED10-310 bacterium</name>
    <dbReference type="NCBI Taxonomy" id="2855610"/>
    <lineage>
        <taxon>Bacteria</taxon>
        <taxon>Bacteria division CSSED10-310</taxon>
    </lineage>
</organism>
<dbReference type="PANTHER" id="PTHR22911:SF133">
    <property type="entry name" value="MEMBRANE PROTEIN"/>
    <property type="match status" value="1"/>
</dbReference>
<feature type="transmembrane region" description="Helical" evidence="1">
    <location>
        <begin position="221"/>
        <end position="243"/>
    </location>
</feature>
<accession>A0ABV6YRN6</accession>
<sequence length="301" mass="32851">MKLKLVGAIFICVAAMLWGLDGVVLTPRLHGLPVSFTVFILHFFPFLIMQPFLFRRYQKCRRLSWHGFGILLLVSITGGFLGTYAIVKALFLVNFNNLSVVVLLQKLQPLFAILLASLILKEKLSRNFIFLAGAALAGAYLLTFGFKTPDLAGGQALPQAAFWALIAAGCFGSATVFGKMLLRELDFKTATFARYGMTSLVTFLFLLISGTGFPFGSITIFQWAIALTIGLTTGSGAIFLYYYGLQHVEASISTICELCLPLSAFILDWIVNETVLDPAQWAGAGLLLLAITMVSLSAKDH</sequence>
<evidence type="ECO:0000313" key="3">
    <source>
        <dbReference type="EMBL" id="MFC1848867.1"/>
    </source>
</evidence>
<evidence type="ECO:0000259" key="2">
    <source>
        <dbReference type="Pfam" id="PF00892"/>
    </source>
</evidence>
<feature type="transmembrane region" description="Helical" evidence="1">
    <location>
        <begin position="279"/>
        <end position="298"/>
    </location>
</feature>
<protein>
    <submittedName>
        <fullName evidence="3">DMT family transporter</fullName>
    </submittedName>
</protein>
<dbReference type="Proteomes" id="UP001594351">
    <property type="component" value="Unassembled WGS sequence"/>
</dbReference>
<evidence type="ECO:0000313" key="4">
    <source>
        <dbReference type="Proteomes" id="UP001594351"/>
    </source>
</evidence>
<evidence type="ECO:0000256" key="1">
    <source>
        <dbReference type="SAM" id="Phobius"/>
    </source>
</evidence>